<keyword evidence="1" id="KW-0175">Coiled coil</keyword>
<evidence type="ECO:0000256" key="1">
    <source>
        <dbReference type="SAM" id="Coils"/>
    </source>
</evidence>
<feature type="coiled-coil region" evidence="1">
    <location>
        <begin position="108"/>
        <end position="187"/>
    </location>
</feature>
<dbReference type="OrthoDB" id="5645220at2"/>
<evidence type="ECO:0000313" key="4">
    <source>
        <dbReference type="Proteomes" id="UP000291106"/>
    </source>
</evidence>
<keyword evidence="2" id="KW-1133">Transmembrane helix</keyword>
<evidence type="ECO:0000256" key="2">
    <source>
        <dbReference type="SAM" id="Phobius"/>
    </source>
</evidence>
<dbReference type="PANTHER" id="PTHR30469:SF12">
    <property type="entry name" value="MULTIDRUG RESISTANCE PROTEIN MDTA"/>
    <property type="match status" value="1"/>
</dbReference>
<protein>
    <submittedName>
        <fullName evidence="3">HlyD family secretion protein</fullName>
    </submittedName>
</protein>
<evidence type="ECO:0000313" key="3">
    <source>
        <dbReference type="EMBL" id="QBF81542.1"/>
    </source>
</evidence>
<accession>A0A411PDK9</accession>
<reference evidence="3 4" key="1">
    <citation type="submission" date="2019-02" db="EMBL/GenBank/DDBJ databases">
        <title>Shewanella sp. D4-2 isolated from Dokdo Island.</title>
        <authorList>
            <person name="Baek K."/>
        </authorList>
    </citation>
    <scope>NUCLEOTIDE SEQUENCE [LARGE SCALE GENOMIC DNA]</scope>
    <source>
        <strain evidence="3 4">D4-2</strain>
    </source>
</reference>
<dbReference type="EMBL" id="CP036200">
    <property type="protein sequence ID" value="QBF81542.1"/>
    <property type="molecule type" value="Genomic_DNA"/>
</dbReference>
<dbReference type="AlphaFoldDB" id="A0A411PDK9"/>
<organism evidence="3 4">
    <name type="scientific">Shewanella maritima</name>
    <dbReference type="NCBI Taxonomy" id="2520507"/>
    <lineage>
        <taxon>Bacteria</taxon>
        <taxon>Pseudomonadati</taxon>
        <taxon>Pseudomonadota</taxon>
        <taxon>Gammaproteobacteria</taxon>
        <taxon>Alteromonadales</taxon>
        <taxon>Shewanellaceae</taxon>
        <taxon>Shewanella</taxon>
    </lineage>
</organism>
<dbReference type="GO" id="GO:1990281">
    <property type="term" value="C:efflux pump complex"/>
    <property type="evidence" value="ECO:0007669"/>
    <property type="project" value="TreeGrafter"/>
</dbReference>
<dbReference type="SUPFAM" id="SSF111369">
    <property type="entry name" value="HlyD-like secretion proteins"/>
    <property type="match status" value="1"/>
</dbReference>
<feature type="transmembrane region" description="Helical" evidence="2">
    <location>
        <begin position="7"/>
        <end position="25"/>
    </location>
</feature>
<gene>
    <name evidence="3" type="ORF">EXU30_01615</name>
</gene>
<keyword evidence="4" id="KW-1185">Reference proteome</keyword>
<dbReference type="Gene3D" id="1.10.287.470">
    <property type="entry name" value="Helix hairpin bin"/>
    <property type="match status" value="1"/>
</dbReference>
<keyword evidence="2" id="KW-0812">Transmembrane</keyword>
<dbReference type="KEGG" id="smai:EXU30_01615"/>
<sequence>MNTNKRLILPGIGIGAAALVLSVVLKPGPDKVDGFDNSRVVEVFTLEQVDVAPVIEGFGRVSPKHVWQALSEVGGKVIYRHPQLETGRTLAKGTKLLEIDPLEYELNLAQAKASLNSTEAQLVKLDQQLESLKTNFDIEQQKLKLVEQEYQRKQTLKKRNLVSSSELESQKQALLAQQNALENIQNSLDTWPDDKKVTEAQKQVDLAKVQDAERRLAQTQVVLPFDARLSDVNIELNQVVSIGQVMLVAHQLGSSEIKAEMSLQNMRVLATSLEAAMPEHAQRFAKASDNGAMPSIDRFELNGEVQFQAGNNQFSWPAKVTRVAETVNANQGTIGVYLEVEQDYNKLNLLERPPLTKGMFVKARIEGKAAKHFSVPEQAIHTNNLYVMQADSTLKIVPVEVLFRHEGGVAVRGDVTAGEQLVVNDLIPAIEGMKLRVVDANKGAE</sequence>
<dbReference type="Gene3D" id="2.40.50.100">
    <property type="match status" value="1"/>
</dbReference>
<dbReference type="Proteomes" id="UP000291106">
    <property type="component" value="Chromosome"/>
</dbReference>
<name>A0A411PDK9_9GAMM</name>
<dbReference type="GO" id="GO:0015562">
    <property type="term" value="F:efflux transmembrane transporter activity"/>
    <property type="evidence" value="ECO:0007669"/>
    <property type="project" value="TreeGrafter"/>
</dbReference>
<dbReference type="RefSeq" id="WP_130597516.1">
    <property type="nucleotide sequence ID" value="NZ_CP036200.1"/>
</dbReference>
<proteinExistence type="predicted"/>
<keyword evidence="2" id="KW-0472">Membrane</keyword>
<dbReference type="Gene3D" id="2.40.420.20">
    <property type="match status" value="1"/>
</dbReference>
<dbReference type="PANTHER" id="PTHR30469">
    <property type="entry name" value="MULTIDRUG RESISTANCE PROTEIN MDTA"/>
    <property type="match status" value="1"/>
</dbReference>
<dbReference type="Gene3D" id="2.40.30.170">
    <property type="match status" value="1"/>
</dbReference>